<dbReference type="InterPro" id="IPR017853">
    <property type="entry name" value="GH"/>
</dbReference>
<name>A0A9P0D8E2_PHACE</name>
<feature type="compositionally biased region" description="Polar residues" evidence="3">
    <location>
        <begin position="901"/>
        <end position="910"/>
    </location>
</feature>
<dbReference type="InterPro" id="IPR011583">
    <property type="entry name" value="Chitinase_II/V-like_cat"/>
</dbReference>
<feature type="signal peptide" evidence="4">
    <location>
        <begin position="1"/>
        <end position="16"/>
    </location>
</feature>
<dbReference type="Gene3D" id="3.10.50.10">
    <property type="match status" value="1"/>
</dbReference>
<feature type="compositionally biased region" description="Polar residues" evidence="3">
    <location>
        <begin position="951"/>
        <end position="971"/>
    </location>
</feature>
<evidence type="ECO:0000259" key="5">
    <source>
        <dbReference type="PROSITE" id="PS50940"/>
    </source>
</evidence>
<feature type="region of interest" description="Disordered" evidence="3">
    <location>
        <begin position="654"/>
        <end position="677"/>
    </location>
</feature>
<feature type="chain" id="PRO_5040235247" description="Chitinase" evidence="4">
    <location>
        <begin position="17"/>
        <end position="2334"/>
    </location>
</feature>
<dbReference type="PROSITE" id="PS51910">
    <property type="entry name" value="GH18_2"/>
    <property type="match status" value="1"/>
</dbReference>
<keyword evidence="8" id="KW-1185">Reference proteome</keyword>
<evidence type="ECO:0000256" key="1">
    <source>
        <dbReference type="ARBA" id="ARBA00009121"/>
    </source>
</evidence>
<feature type="compositionally biased region" description="Polar residues" evidence="3">
    <location>
        <begin position="1037"/>
        <end position="1063"/>
    </location>
</feature>
<dbReference type="InterPro" id="IPR029070">
    <property type="entry name" value="Chitinase_insertion_sf"/>
</dbReference>
<organism evidence="7 8">
    <name type="scientific">Phaedon cochleariae</name>
    <name type="common">Mustard beetle</name>
    <dbReference type="NCBI Taxonomy" id="80249"/>
    <lineage>
        <taxon>Eukaryota</taxon>
        <taxon>Metazoa</taxon>
        <taxon>Ecdysozoa</taxon>
        <taxon>Arthropoda</taxon>
        <taxon>Hexapoda</taxon>
        <taxon>Insecta</taxon>
        <taxon>Pterygota</taxon>
        <taxon>Neoptera</taxon>
        <taxon>Endopterygota</taxon>
        <taxon>Coleoptera</taxon>
        <taxon>Polyphaga</taxon>
        <taxon>Cucujiformia</taxon>
        <taxon>Chrysomeloidea</taxon>
        <taxon>Chrysomelidae</taxon>
        <taxon>Chrysomelinae</taxon>
        <taxon>Chrysomelini</taxon>
        <taxon>Phaedon</taxon>
    </lineage>
</organism>
<dbReference type="Pfam" id="PF00704">
    <property type="entry name" value="Glyco_hydro_18"/>
    <property type="match status" value="1"/>
</dbReference>
<evidence type="ECO:0000313" key="7">
    <source>
        <dbReference type="EMBL" id="CAH1115947.1"/>
    </source>
</evidence>
<dbReference type="Proteomes" id="UP001153737">
    <property type="component" value="Chromosome 1"/>
</dbReference>
<protein>
    <recommendedName>
        <fullName evidence="9">Chitinase</fullName>
    </recommendedName>
</protein>
<feature type="region of interest" description="Disordered" evidence="3">
    <location>
        <begin position="901"/>
        <end position="930"/>
    </location>
</feature>
<feature type="compositionally biased region" description="Low complexity" evidence="3">
    <location>
        <begin position="972"/>
        <end position="983"/>
    </location>
</feature>
<dbReference type="InterPro" id="IPR001223">
    <property type="entry name" value="Glyco_hydro18_cat"/>
</dbReference>
<feature type="domain" description="Chitin-binding type-2" evidence="5">
    <location>
        <begin position="2266"/>
        <end position="2327"/>
    </location>
</feature>
<dbReference type="GO" id="GO:0008061">
    <property type="term" value="F:chitin binding"/>
    <property type="evidence" value="ECO:0007669"/>
    <property type="project" value="UniProtKB-KW"/>
</dbReference>
<dbReference type="SMART" id="SM00636">
    <property type="entry name" value="Glyco_18"/>
    <property type="match status" value="1"/>
</dbReference>
<feature type="region of interest" description="Disordered" evidence="3">
    <location>
        <begin position="751"/>
        <end position="770"/>
    </location>
</feature>
<feature type="compositionally biased region" description="Low complexity" evidence="3">
    <location>
        <begin position="690"/>
        <end position="719"/>
    </location>
</feature>
<dbReference type="SUPFAM" id="SSF57625">
    <property type="entry name" value="Invertebrate chitin-binding proteins"/>
    <property type="match status" value="3"/>
</dbReference>
<dbReference type="GO" id="GO:0004568">
    <property type="term" value="F:chitinase activity"/>
    <property type="evidence" value="ECO:0007669"/>
    <property type="project" value="TreeGrafter"/>
</dbReference>
<feature type="compositionally biased region" description="Polar residues" evidence="3">
    <location>
        <begin position="817"/>
        <end position="826"/>
    </location>
</feature>
<reference evidence="7" key="1">
    <citation type="submission" date="2022-01" db="EMBL/GenBank/DDBJ databases">
        <authorList>
            <person name="King R."/>
        </authorList>
    </citation>
    <scope>NUCLEOTIDE SEQUENCE</scope>
</reference>
<feature type="compositionally biased region" description="Low complexity" evidence="3">
    <location>
        <begin position="726"/>
        <end position="742"/>
    </location>
</feature>
<evidence type="ECO:0000313" key="8">
    <source>
        <dbReference type="Proteomes" id="UP001153737"/>
    </source>
</evidence>
<comment type="similarity">
    <text evidence="1">Belongs to the glycosyl hydrolase 18 family. Chitinase class II subfamily.</text>
</comment>
<accession>A0A9P0D8E2</accession>
<feature type="region of interest" description="Disordered" evidence="3">
    <location>
        <begin position="689"/>
        <end position="742"/>
    </location>
</feature>
<feature type="region of interest" description="Disordered" evidence="3">
    <location>
        <begin position="802"/>
        <end position="829"/>
    </location>
</feature>
<dbReference type="PANTHER" id="PTHR11177:SF235">
    <property type="entry name" value="CHITINASE-LIKE PROTEIN IDGF1-RELATED"/>
    <property type="match status" value="1"/>
</dbReference>
<feature type="domain" description="Chitin-binding type-2" evidence="5">
    <location>
        <begin position="443"/>
        <end position="504"/>
    </location>
</feature>
<feature type="domain" description="GH18" evidence="6">
    <location>
        <begin position="1"/>
        <end position="312"/>
    </location>
</feature>
<keyword evidence="4" id="KW-0732">Signal</keyword>
<evidence type="ECO:0008006" key="9">
    <source>
        <dbReference type="Google" id="ProtNLM"/>
    </source>
</evidence>
<dbReference type="GO" id="GO:0006032">
    <property type="term" value="P:chitin catabolic process"/>
    <property type="evidence" value="ECO:0007669"/>
    <property type="project" value="TreeGrafter"/>
</dbReference>
<dbReference type="SUPFAM" id="SSF51445">
    <property type="entry name" value="(Trans)glycosidases"/>
    <property type="match status" value="1"/>
</dbReference>
<feature type="compositionally biased region" description="Low complexity" evidence="3">
    <location>
        <begin position="656"/>
        <end position="677"/>
    </location>
</feature>
<dbReference type="PROSITE" id="PS50940">
    <property type="entry name" value="CHIT_BIND_II"/>
    <property type="match status" value="3"/>
</dbReference>
<evidence type="ECO:0000259" key="6">
    <source>
        <dbReference type="PROSITE" id="PS51910"/>
    </source>
</evidence>
<evidence type="ECO:0000256" key="4">
    <source>
        <dbReference type="SAM" id="SignalP"/>
    </source>
</evidence>
<evidence type="ECO:0000256" key="3">
    <source>
        <dbReference type="SAM" id="MobiDB-lite"/>
    </source>
</evidence>
<proteinExistence type="inferred from homology"/>
<keyword evidence="2" id="KW-0147">Chitin-binding</keyword>
<dbReference type="Gene3D" id="3.20.20.80">
    <property type="entry name" value="Glycosidases"/>
    <property type="match status" value="1"/>
</dbReference>
<dbReference type="GO" id="GO:0005975">
    <property type="term" value="P:carbohydrate metabolic process"/>
    <property type="evidence" value="ECO:0007669"/>
    <property type="project" value="InterPro"/>
</dbReference>
<feature type="region of interest" description="Disordered" evidence="3">
    <location>
        <begin position="1037"/>
        <end position="1066"/>
    </location>
</feature>
<dbReference type="InterPro" id="IPR050314">
    <property type="entry name" value="Glycosyl_Hydrlase_18"/>
</dbReference>
<dbReference type="Pfam" id="PF01607">
    <property type="entry name" value="CBM_14"/>
    <property type="match status" value="3"/>
</dbReference>
<feature type="region of interest" description="Disordered" evidence="3">
    <location>
        <begin position="951"/>
        <end position="1006"/>
    </location>
</feature>
<dbReference type="InterPro" id="IPR036508">
    <property type="entry name" value="Chitin-bd_dom_sf"/>
</dbReference>
<feature type="region of interest" description="Disordered" evidence="3">
    <location>
        <begin position="625"/>
        <end position="644"/>
    </location>
</feature>
<gene>
    <name evidence="7" type="ORF">PHAECO_LOCUS1224</name>
</gene>
<reference evidence="7" key="2">
    <citation type="submission" date="2022-10" db="EMBL/GenBank/DDBJ databases">
        <authorList>
            <consortium name="ENA_rothamsted_submissions"/>
            <consortium name="culmorum"/>
            <person name="King R."/>
        </authorList>
    </citation>
    <scope>NUCLEOTIDE SEQUENCE</scope>
</reference>
<feature type="region of interest" description="Disordered" evidence="3">
    <location>
        <begin position="1073"/>
        <end position="1092"/>
    </location>
</feature>
<dbReference type="EMBL" id="OU896707">
    <property type="protein sequence ID" value="CAH1115947.1"/>
    <property type="molecule type" value="Genomic_DNA"/>
</dbReference>
<evidence type="ECO:0000256" key="2">
    <source>
        <dbReference type="ARBA" id="ARBA00022669"/>
    </source>
</evidence>
<dbReference type="Gene3D" id="2.170.140.10">
    <property type="entry name" value="Chitin binding domain"/>
    <property type="match status" value="3"/>
</dbReference>
<sequence>MRTVVVFLAVMAAVWAKECPANKSNSKLFCYFSKLTDIDGCRCSYVILPADADVKSVERVREVYEGVKVLVTVNEFNQGLIDILKTSKVDGLEIDLKKLDSKNDISDFISTVRSKLGSDLYLALSVPARAETLAKYYDFKGLSKHADVFILQTAFLGASKNVTFHPSRLSGLWDTQNTDSMVDLVSGLGAPLSKVVISAPVQAFHFTLQNAEYSAPGSPALELKTITRSELCKEMKTGSNWTLERDQDQAGPYIFRGKNWIAFEDSSSIDVKAKYSRVRGLAGLALKDVSQDGGDECGASVLEAAHDGLSRQARAPRGAVLHSLERELQGAASSGGLEGVRLSPYRISRVVDVEGRMHVVRQDTRTEFSCSRQGFFAHPRSCNRFYRCVLFDQSSDEFSVFEFDCPAGLAFDERVEVCVWPGSLPEGKPCAGSSEIAPVPRSRFVCPHEPGYYADPENCRWFFACMDHGDASPSAYEFRCPYGLVFDSDRLMCEWPWLVPRCASGSGLGINLGQEYAYGGTGYSSASALDHYSGLGSLGVVRLGGLTGEIQQPVIYSNVGGGGYPSATIGGLGIKATQSLHNAGLLRGTGIYDNNIQYSSDAARSNSAAHYLDASALNQQTIGSLGSSQHGAGSGSYSYASNSGQGASSLNQQLIGSIGSSGSSEHGSGSGSYASNYGQDASSLNQQLIGSIGSSGSSEHGSGSGSYSYASTSGQGASSLNQQLIGSSGSSEHGSGSGSYSYASNYGQDASSLNQQLGSSGSGSSQFDGSVGGGHISDTILRLGDGNSFGVKTIQNLLDNNKGSQSVSGVASSGSSDYQGTRNGESGSYIEHSNLGFDASDSFGLRNSQDVLNSNNEGGSYNGVGSSQYEGSSIGGSRISTIANSNLGLYASSSLDSRTTQQLLNNNNDGSYKGVVHSGSSQYQGSNGRGSGSYVVNSNLGLDAYNLLGTNNNDNEGSHNGFSNYESSQYRGSSNGESGSYNGVEHSESSQYQGSNGRGPGSHIVNSNLGLDASNLLVTNTNQQLLNKNNDGSYNGFSNFESSRYQGSSNGESGTYTSNQNLGLDTSSLLDTTQHHLNSGNQGSYQGGSSSYSNSIIRHDGATAFDAGTSRDNLNIKSGVYNSLNAEVGSGIDGQAGLNTNNLRTYYAQDQVSGGGNQQVLFSENDHILANQGLDSTAFGGKDFSQLNFESKSLGNIDLHSNHIQQENDASHYQHGVSGNINIVGGGYSAVEKSHVQVNHNGENNLGLVQTTVAPVSISTYHSVPTLTSVPVSISTYSPVPTVTAVPVPTLSTPTAFEQYNGGVIANIPQLQYQVGRSGVSNISSTFGNFFSSTPSSVFLYNDRQRKYGATSSGAKSYNYQSHIPHGVAGSLEVQGVSSTLRPEVDVSRSGGYIYNKPSIAFEETPKINTYTPSSTVTPIQYLQPQVSVHSVTSNSNSNYNAEHRDTAFQGYSYEKPSVTFEENPLPRVTTSAPIITVQPQVLVSSTVAPVVPLQPITHTYNQNIQTGGYQYPKPSIAFVERPSQPVIISRFSIKKPVIQETYARPTVAVNTYRQEVGEGYRYEKPSISFEERPVIQSTIRPVVLDYQQPIGKTSWSFKDVVQAVQPVSTYLPVTERSHVVQQTIKPVVSTYLPATERQISVQPARPAIVSSYFHQEPAVSSYTFKDVLTQTTARPLQRTYSYSTSPQPIVIQSTIRPAVNYLPATERPTFVHKHVLVDRPVSTYSPVTERPVVVPSYNYIASTTTKPVVAYTYTSPTPAPYVPQIISTTPAPQISVQRQKNVEFRGYNYPRPSVSFVEEPVPSVVTQEVRQPIEEVPFVKKTAYVTGNTNVVNPIVIENYQAANYEKVKSKLFGQSVDSSSNINFGIYETVSSTPAPVQQVYIQSTPRPTYSSTLASVLAAKSESGSAESDFQYYESRYSSTPRTVTEGYLYPKPTVVFEEKPAAPSKEYLPVTTSRPIVRYSFSSLDDDYQYVSTESTTAVPREYLPVRSRVRVTSPVPTYVVPVSTETSTLAREYLPVRSRVRVTTPEPSYVVPTVTIPSREYLPGRSRARITTAIPNREYLPVNSRIRVTTDGVDSESLEVSSRRPVKVIKVVRPRTKTIIKQNDMHPILSAKLGAQCTCVSNTVNLRKKQRIIVVEDDDDEDDGYVVSNEDQSGTVIENYEYEPQRVVDITPTPEIYVQSTTNGIVVPSPSYPANRRVRVRPSTTVAYELEEDDGPSDRQIAKAVRTGLKLVKQAAKEGAKEGAEEAIANYSPRTGSSREGIECQRAGLFRHPNQCNKFYSCKWDCKKNRFTLHVFNCPVHLTFDNNLGACNWPSQGPACMDDTLLPNE</sequence>
<dbReference type="PANTHER" id="PTHR11177">
    <property type="entry name" value="CHITINASE"/>
    <property type="match status" value="1"/>
</dbReference>
<feature type="compositionally biased region" description="Low complexity" evidence="3">
    <location>
        <begin position="803"/>
        <end position="816"/>
    </location>
</feature>
<feature type="domain" description="Chitin-binding type-2" evidence="5">
    <location>
        <begin position="367"/>
        <end position="432"/>
    </location>
</feature>
<dbReference type="GO" id="GO:0005576">
    <property type="term" value="C:extracellular region"/>
    <property type="evidence" value="ECO:0007669"/>
    <property type="project" value="InterPro"/>
</dbReference>
<dbReference type="InterPro" id="IPR002557">
    <property type="entry name" value="Chitin-bd_dom"/>
</dbReference>
<feature type="compositionally biased region" description="Low complexity" evidence="3">
    <location>
        <begin position="751"/>
        <end position="769"/>
    </location>
</feature>
<dbReference type="SMART" id="SM00494">
    <property type="entry name" value="ChtBD2"/>
    <property type="match status" value="3"/>
</dbReference>